<evidence type="ECO:0000313" key="2">
    <source>
        <dbReference type="Proteomes" id="UP000322139"/>
    </source>
</evidence>
<name>A0A5D4RQ75_9BACI</name>
<dbReference type="Proteomes" id="UP000322139">
    <property type="component" value="Unassembled WGS sequence"/>
</dbReference>
<protein>
    <recommendedName>
        <fullName evidence="3">ACT domain-containing protein</fullName>
    </recommendedName>
</protein>
<gene>
    <name evidence="1" type="ORF">FZD51_00350</name>
</gene>
<proteinExistence type="predicted"/>
<sequence>MKSHEKCSSGLDIDIREQFTFFASDKTLARLLEKLADRSINIAAIMLSKDKSGKNFVRLVPGDTDSQTKETLHSLREILEGLHIHFKQEAVIAFANIPAGVPGTINEIFGILWCRTEVKALYNGENDSLYISVSNIRKALEALSEKHIRRCSSECTCCE</sequence>
<evidence type="ECO:0000313" key="1">
    <source>
        <dbReference type="EMBL" id="TYS51938.1"/>
    </source>
</evidence>
<reference evidence="1 2" key="1">
    <citation type="submission" date="2019-08" db="EMBL/GenBank/DDBJ databases">
        <title>Bacillus genomes from the desert of Cuatro Cienegas, Coahuila.</title>
        <authorList>
            <person name="Olmedo-Alvarez G."/>
        </authorList>
    </citation>
    <scope>NUCLEOTIDE SEQUENCE [LARGE SCALE GENOMIC DNA]</scope>
    <source>
        <strain evidence="1 2">CH446_14T</strain>
    </source>
</reference>
<evidence type="ECO:0008006" key="3">
    <source>
        <dbReference type="Google" id="ProtNLM"/>
    </source>
</evidence>
<dbReference type="Gene3D" id="3.30.2130.10">
    <property type="entry name" value="VC0802-like"/>
    <property type="match status" value="1"/>
</dbReference>
<accession>A0A5D4RQ75</accession>
<dbReference type="AlphaFoldDB" id="A0A5D4RQ75"/>
<dbReference type="EMBL" id="VTER01000001">
    <property type="protein sequence ID" value="TYS51938.1"/>
    <property type="molecule type" value="Genomic_DNA"/>
</dbReference>
<organism evidence="1 2">
    <name type="scientific">Bacillus infantis</name>
    <dbReference type="NCBI Taxonomy" id="324767"/>
    <lineage>
        <taxon>Bacteria</taxon>
        <taxon>Bacillati</taxon>
        <taxon>Bacillota</taxon>
        <taxon>Bacilli</taxon>
        <taxon>Bacillales</taxon>
        <taxon>Bacillaceae</taxon>
        <taxon>Bacillus</taxon>
    </lineage>
</organism>
<comment type="caution">
    <text evidence="1">The sequence shown here is derived from an EMBL/GenBank/DDBJ whole genome shotgun (WGS) entry which is preliminary data.</text>
</comment>
<dbReference type="RefSeq" id="WP_148972928.1">
    <property type="nucleotide sequence ID" value="NZ_JBNIKT010000010.1"/>
</dbReference>